<sequence>SFRPRHVFLYPKPVPGKNDMLAGLVEELKSSGLTAPPADYAAPEDVSCDVCTGRKLKALCSCLQCVASYCERHLQPHHDSAALQRHQLVAPSHTLQENLCSEHNEVKKMFCRTDQQLLCVVCCMDQHKGHDTVSTAAERAQRQAQLPNRTTRLLQSLQHKETELKRLQQEAQDISRSAQTAVQRSGDSFREMVLLLLRRRSEVEQQIRSEQETHLRRVQELQDQLQQDVNELIRSISELDTLSLTADHNQFILRCPPLSTHTKETESRIQTRPRLDFEDVTRAVSELRDKLQLILTEFKLSLTEPITREDFLRYARDITLDPNTANKHLSLSEGNRIVKCNMFLSHSYPDHPDRFSVAQALSREELTGRCYWELESSGVVYVAAAYKDSEINCEFGNNDKSWALFWETMTLRTPEENRCFISLFSIFIKIVLFQVRLMCFKL</sequence>
<keyword evidence="5" id="KW-0175">Coiled coil</keyword>
<dbReference type="Gene3D" id="3.30.160.60">
    <property type="entry name" value="Classic Zinc Finger"/>
    <property type="match status" value="1"/>
</dbReference>
<dbReference type="InterPro" id="IPR058030">
    <property type="entry name" value="TRIM8/14/16/25/29/45/65_CC"/>
</dbReference>
<evidence type="ECO:0000256" key="1">
    <source>
        <dbReference type="ARBA" id="ARBA00022723"/>
    </source>
</evidence>
<evidence type="ECO:0000256" key="4">
    <source>
        <dbReference type="PROSITE-ProRule" id="PRU00024"/>
    </source>
</evidence>
<dbReference type="Proteomes" id="UP000694523">
    <property type="component" value="Unplaced"/>
</dbReference>
<dbReference type="SUPFAM" id="SSF49899">
    <property type="entry name" value="Concanavalin A-like lectins/glucanases"/>
    <property type="match status" value="1"/>
</dbReference>
<protein>
    <recommendedName>
        <fullName evidence="6">B box-type domain-containing protein</fullName>
    </recommendedName>
</protein>
<evidence type="ECO:0000256" key="5">
    <source>
        <dbReference type="SAM" id="Coils"/>
    </source>
</evidence>
<reference evidence="7" key="2">
    <citation type="submission" date="2025-09" db="UniProtKB">
        <authorList>
            <consortium name="Ensembl"/>
        </authorList>
    </citation>
    <scope>IDENTIFICATION</scope>
</reference>
<dbReference type="Gene3D" id="4.10.830.40">
    <property type="match status" value="1"/>
</dbReference>
<evidence type="ECO:0000313" key="8">
    <source>
        <dbReference type="Proteomes" id="UP000694523"/>
    </source>
</evidence>
<feature type="coiled-coil region" evidence="5">
    <location>
        <begin position="150"/>
        <end position="242"/>
    </location>
</feature>
<dbReference type="SUPFAM" id="SSF57845">
    <property type="entry name" value="B-box zinc-binding domain"/>
    <property type="match status" value="1"/>
</dbReference>
<dbReference type="Pfam" id="PF13765">
    <property type="entry name" value="PRY"/>
    <property type="match status" value="1"/>
</dbReference>
<dbReference type="SMART" id="SM00336">
    <property type="entry name" value="BBOX"/>
    <property type="match status" value="1"/>
</dbReference>
<keyword evidence="1" id="KW-0479">Metal-binding</keyword>
<dbReference type="Gene3D" id="2.60.120.920">
    <property type="match status" value="1"/>
</dbReference>
<dbReference type="InterPro" id="IPR051051">
    <property type="entry name" value="E3_ubiq-ligase_TRIM/RNF"/>
</dbReference>
<accession>A0A8C6T7H4</accession>
<reference evidence="7" key="1">
    <citation type="submission" date="2025-08" db="UniProtKB">
        <authorList>
            <consortium name="Ensembl"/>
        </authorList>
    </citation>
    <scope>IDENTIFICATION</scope>
</reference>
<dbReference type="InterPro" id="IPR006574">
    <property type="entry name" value="PRY"/>
</dbReference>
<evidence type="ECO:0000256" key="3">
    <source>
        <dbReference type="ARBA" id="ARBA00022833"/>
    </source>
</evidence>
<dbReference type="Ensembl" id="ENSNMLT00000019673.1">
    <property type="protein sequence ID" value="ENSNMLP00000017487.1"/>
    <property type="gene ID" value="ENSNMLG00000011563.1"/>
</dbReference>
<dbReference type="SMART" id="SM00589">
    <property type="entry name" value="PRY"/>
    <property type="match status" value="1"/>
</dbReference>
<keyword evidence="2 4" id="KW-0863">Zinc-finger</keyword>
<dbReference type="InterPro" id="IPR013320">
    <property type="entry name" value="ConA-like_dom_sf"/>
</dbReference>
<dbReference type="PANTHER" id="PTHR25465:SF5">
    <property type="entry name" value="E3 UBIQUITIN_ISG15 LIGASE TRIM25-RELATED"/>
    <property type="match status" value="1"/>
</dbReference>
<dbReference type="PANTHER" id="PTHR25465">
    <property type="entry name" value="B-BOX DOMAIN CONTAINING"/>
    <property type="match status" value="1"/>
</dbReference>
<proteinExistence type="predicted"/>
<evidence type="ECO:0000313" key="7">
    <source>
        <dbReference type="Ensembl" id="ENSNMLP00000017487.1"/>
    </source>
</evidence>
<feature type="domain" description="B box-type" evidence="6">
    <location>
        <begin position="95"/>
        <end position="135"/>
    </location>
</feature>
<keyword evidence="8" id="KW-1185">Reference proteome</keyword>
<dbReference type="AlphaFoldDB" id="A0A8C6T7H4"/>
<name>A0A8C6T7H4_9GOBI</name>
<dbReference type="InterPro" id="IPR000315">
    <property type="entry name" value="Znf_B-box"/>
</dbReference>
<dbReference type="PROSITE" id="PS50119">
    <property type="entry name" value="ZF_BBOX"/>
    <property type="match status" value="1"/>
</dbReference>
<dbReference type="GO" id="GO:0008270">
    <property type="term" value="F:zinc ion binding"/>
    <property type="evidence" value="ECO:0007669"/>
    <property type="project" value="UniProtKB-KW"/>
</dbReference>
<dbReference type="CDD" id="cd19769">
    <property type="entry name" value="Bbox2_TRIM16-like"/>
    <property type="match status" value="1"/>
</dbReference>
<evidence type="ECO:0000259" key="6">
    <source>
        <dbReference type="PROSITE" id="PS50119"/>
    </source>
</evidence>
<dbReference type="Pfam" id="PF25600">
    <property type="entry name" value="TRIM_CC"/>
    <property type="match status" value="1"/>
</dbReference>
<organism evidence="7 8">
    <name type="scientific">Neogobius melanostomus</name>
    <name type="common">round goby</name>
    <dbReference type="NCBI Taxonomy" id="47308"/>
    <lineage>
        <taxon>Eukaryota</taxon>
        <taxon>Metazoa</taxon>
        <taxon>Chordata</taxon>
        <taxon>Craniata</taxon>
        <taxon>Vertebrata</taxon>
        <taxon>Euteleostomi</taxon>
        <taxon>Actinopterygii</taxon>
        <taxon>Neopterygii</taxon>
        <taxon>Teleostei</taxon>
        <taxon>Neoteleostei</taxon>
        <taxon>Acanthomorphata</taxon>
        <taxon>Gobiaria</taxon>
        <taxon>Gobiiformes</taxon>
        <taxon>Gobioidei</taxon>
        <taxon>Gobiidae</taxon>
        <taxon>Benthophilinae</taxon>
        <taxon>Neogobiini</taxon>
        <taxon>Neogobius</taxon>
    </lineage>
</organism>
<dbReference type="Pfam" id="PF00643">
    <property type="entry name" value="zf-B_box"/>
    <property type="match status" value="1"/>
</dbReference>
<evidence type="ECO:0000256" key="2">
    <source>
        <dbReference type="ARBA" id="ARBA00022771"/>
    </source>
</evidence>
<dbReference type="InterPro" id="IPR043136">
    <property type="entry name" value="B30.2/SPRY_sf"/>
</dbReference>
<keyword evidence="3" id="KW-0862">Zinc</keyword>